<dbReference type="AlphaFoldDB" id="A0A8H7AIH4"/>
<feature type="compositionally biased region" description="Low complexity" evidence="1">
    <location>
        <begin position="79"/>
        <end position="93"/>
    </location>
</feature>
<feature type="region of interest" description="Disordered" evidence="1">
    <location>
        <begin position="74"/>
        <end position="150"/>
    </location>
</feature>
<feature type="transmembrane region" description="Helical" evidence="2">
    <location>
        <begin position="162"/>
        <end position="180"/>
    </location>
</feature>
<name>A0A8H7AIH4_9EURO</name>
<dbReference type="EMBL" id="JAACFV010000038">
    <property type="protein sequence ID" value="KAF7509718.1"/>
    <property type="molecule type" value="Genomic_DNA"/>
</dbReference>
<gene>
    <name evidence="3" type="ORF">GJ744_007589</name>
</gene>
<feature type="region of interest" description="Disordered" evidence="1">
    <location>
        <begin position="45"/>
        <end position="64"/>
    </location>
</feature>
<keyword evidence="4" id="KW-1185">Reference proteome</keyword>
<evidence type="ECO:0000313" key="4">
    <source>
        <dbReference type="Proteomes" id="UP000606974"/>
    </source>
</evidence>
<evidence type="ECO:0000256" key="1">
    <source>
        <dbReference type="SAM" id="MobiDB-lite"/>
    </source>
</evidence>
<protein>
    <submittedName>
        <fullName evidence="3">Uncharacterized protein</fullName>
    </submittedName>
</protein>
<comment type="caution">
    <text evidence="3">The sequence shown here is derived from an EMBL/GenBank/DDBJ whole genome shotgun (WGS) entry which is preliminary data.</text>
</comment>
<evidence type="ECO:0000313" key="3">
    <source>
        <dbReference type="EMBL" id="KAF7509718.1"/>
    </source>
</evidence>
<feature type="compositionally biased region" description="Pro residues" evidence="1">
    <location>
        <begin position="127"/>
        <end position="142"/>
    </location>
</feature>
<reference evidence="3" key="1">
    <citation type="submission" date="2020-02" db="EMBL/GenBank/DDBJ databases">
        <authorList>
            <person name="Palmer J.M."/>
        </authorList>
    </citation>
    <scope>NUCLEOTIDE SEQUENCE</scope>
    <source>
        <strain evidence="3">EPUS1.4</strain>
        <tissue evidence="3">Thallus</tissue>
    </source>
</reference>
<keyword evidence="2" id="KW-1133">Transmembrane helix</keyword>
<feature type="compositionally biased region" description="Polar residues" evidence="1">
    <location>
        <begin position="104"/>
        <end position="115"/>
    </location>
</feature>
<organism evidence="3 4">
    <name type="scientific">Endocarpon pusillum</name>
    <dbReference type="NCBI Taxonomy" id="364733"/>
    <lineage>
        <taxon>Eukaryota</taxon>
        <taxon>Fungi</taxon>
        <taxon>Dikarya</taxon>
        <taxon>Ascomycota</taxon>
        <taxon>Pezizomycotina</taxon>
        <taxon>Eurotiomycetes</taxon>
        <taxon>Chaetothyriomycetidae</taxon>
        <taxon>Verrucariales</taxon>
        <taxon>Verrucariaceae</taxon>
        <taxon>Endocarpon</taxon>
    </lineage>
</organism>
<keyword evidence="2" id="KW-0472">Membrane</keyword>
<evidence type="ECO:0000256" key="2">
    <source>
        <dbReference type="SAM" id="Phobius"/>
    </source>
</evidence>
<keyword evidence="2" id="KW-0812">Transmembrane</keyword>
<proteinExistence type="predicted"/>
<accession>A0A8H7AIH4</accession>
<dbReference type="OrthoDB" id="3784821at2759"/>
<dbReference type="Proteomes" id="UP000606974">
    <property type="component" value="Unassembled WGS sequence"/>
</dbReference>
<sequence>MEGSAPKTLINTISHPTASGISAAMKPNPTMPFTSQHTSTIPPSLLLCSTHARPGPPKTPPIAHTLRSFRCTATRPENSASRPRSRAPPSSSQSPPPHHRHPQTQVPKPSATRPTTLAPARSQRPLPRTPPDRPPPAPPRPTSLPLSTLKRDPEFKALSRKWTGLIVGLPIALVTSYVLWGRYSETTRKRNEEAARKKA</sequence>